<accession>A0A8C7K783</accession>
<reference evidence="1" key="1">
    <citation type="submission" date="2025-08" db="UniProtKB">
        <authorList>
            <consortium name="Ensembl"/>
        </authorList>
    </citation>
    <scope>IDENTIFICATION</scope>
</reference>
<protein>
    <submittedName>
        <fullName evidence="1">Uncharacterized protein</fullName>
    </submittedName>
</protein>
<keyword evidence="2" id="KW-1185">Reference proteome</keyword>
<dbReference type="Ensembl" id="ENSOKIT00005103769.1">
    <property type="protein sequence ID" value="ENSOKIP00005096921.1"/>
    <property type="gene ID" value="ENSOKIG00005042517.1"/>
</dbReference>
<dbReference type="Proteomes" id="UP000694557">
    <property type="component" value="Unassembled WGS sequence"/>
</dbReference>
<evidence type="ECO:0000313" key="1">
    <source>
        <dbReference type="Ensembl" id="ENSOKIP00005096921.1"/>
    </source>
</evidence>
<reference evidence="1" key="2">
    <citation type="submission" date="2025-09" db="UniProtKB">
        <authorList>
            <consortium name="Ensembl"/>
        </authorList>
    </citation>
    <scope>IDENTIFICATION</scope>
</reference>
<organism evidence="1 2">
    <name type="scientific">Oncorhynchus kisutch</name>
    <name type="common">Coho salmon</name>
    <name type="synonym">Salmo kisutch</name>
    <dbReference type="NCBI Taxonomy" id="8019"/>
    <lineage>
        <taxon>Eukaryota</taxon>
        <taxon>Metazoa</taxon>
        <taxon>Chordata</taxon>
        <taxon>Craniata</taxon>
        <taxon>Vertebrata</taxon>
        <taxon>Euteleostomi</taxon>
        <taxon>Actinopterygii</taxon>
        <taxon>Neopterygii</taxon>
        <taxon>Teleostei</taxon>
        <taxon>Protacanthopterygii</taxon>
        <taxon>Salmoniformes</taxon>
        <taxon>Salmonidae</taxon>
        <taxon>Salmoninae</taxon>
        <taxon>Oncorhynchus</taxon>
    </lineage>
</organism>
<proteinExistence type="predicted"/>
<name>A0A8C7K783_ONCKI</name>
<dbReference type="GeneTree" id="ENSGT00940000177082"/>
<sequence>MDVIISAADMGFTGSLVGSSMEQSSVLLLCEPPHWCRRPNASWMSSSWGYFSHPLSGTPLFISCSSCCNLAGGSSRVLRGTTSTPTCGAGASGNIS</sequence>
<evidence type="ECO:0000313" key="2">
    <source>
        <dbReference type="Proteomes" id="UP000694557"/>
    </source>
</evidence>
<dbReference type="AlphaFoldDB" id="A0A8C7K783"/>